<evidence type="ECO:0000313" key="2">
    <source>
        <dbReference type="EMBL" id="RXH81562.1"/>
    </source>
</evidence>
<dbReference type="AlphaFoldDB" id="A0A498IHR1"/>
<gene>
    <name evidence="2" type="ORF">DVH24_034983</name>
</gene>
<evidence type="ECO:0000313" key="3">
    <source>
        <dbReference type="Proteomes" id="UP000290289"/>
    </source>
</evidence>
<dbReference type="GO" id="GO:0004523">
    <property type="term" value="F:RNA-DNA hybrid ribonuclease activity"/>
    <property type="evidence" value="ECO:0007669"/>
    <property type="project" value="InterPro"/>
</dbReference>
<evidence type="ECO:0000259" key="1">
    <source>
        <dbReference type="Pfam" id="PF13456"/>
    </source>
</evidence>
<name>A0A498IHR1_MALDO</name>
<dbReference type="Pfam" id="PF13456">
    <property type="entry name" value="RVT_3"/>
    <property type="match status" value="1"/>
</dbReference>
<protein>
    <recommendedName>
        <fullName evidence="1">RNase H type-1 domain-containing protein</fullName>
    </recommendedName>
</protein>
<dbReference type="GO" id="GO:0003676">
    <property type="term" value="F:nucleic acid binding"/>
    <property type="evidence" value="ECO:0007669"/>
    <property type="project" value="InterPro"/>
</dbReference>
<sequence length="100" mass="11134">MYNSILLMNLREGLHLLSGRIVEAVKNPILNLSSIGQIVEDIKALLQSITEATVTHTRRNANSVTHHLARTGLSLSQSCEWHGSPRSILIDILVEECVRH</sequence>
<dbReference type="Proteomes" id="UP000290289">
    <property type="component" value="Chromosome 12"/>
</dbReference>
<keyword evidence="3" id="KW-1185">Reference proteome</keyword>
<comment type="caution">
    <text evidence="2">The sequence shown here is derived from an EMBL/GenBank/DDBJ whole genome shotgun (WGS) entry which is preliminary data.</text>
</comment>
<dbReference type="EMBL" id="RDQH01000338">
    <property type="protein sequence ID" value="RXH81562.1"/>
    <property type="molecule type" value="Genomic_DNA"/>
</dbReference>
<reference evidence="2 3" key="1">
    <citation type="submission" date="2018-10" db="EMBL/GenBank/DDBJ databases">
        <title>A high-quality apple genome assembly.</title>
        <authorList>
            <person name="Hu J."/>
        </authorList>
    </citation>
    <scope>NUCLEOTIDE SEQUENCE [LARGE SCALE GENOMIC DNA]</scope>
    <source>
        <strain evidence="3">cv. HFTH1</strain>
        <tissue evidence="2">Young leaf</tissue>
    </source>
</reference>
<accession>A0A498IHR1</accession>
<organism evidence="2 3">
    <name type="scientific">Malus domestica</name>
    <name type="common">Apple</name>
    <name type="synonym">Pyrus malus</name>
    <dbReference type="NCBI Taxonomy" id="3750"/>
    <lineage>
        <taxon>Eukaryota</taxon>
        <taxon>Viridiplantae</taxon>
        <taxon>Streptophyta</taxon>
        <taxon>Embryophyta</taxon>
        <taxon>Tracheophyta</taxon>
        <taxon>Spermatophyta</taxon>
        <taxon>Magnoliopsida</taxon>
        <taxon>eudicotyledons</taxon>
        <taxon>Gunneridae</taxon>
        <taxon>Pentapetalae</taxon>
        <taxon>rosids</taxon>
        <taxon>fabids</taxon>
        <taxon>Rosales</taxon>
        <taxon>Rosaceae</taxon>
        <taxon>Amygdaloideae</taxon>
        <taxon>Maleae</taxon>
        <taxon>Malus</taxon>
    </lineage>
</organism>
<proteinExistence type="predicted"/>
<dbReference type="InterPro" id="IPR002156">
    <property type="entry name" value="RNaseH_domain"/>
</dbReference>
<feature type="domain" description="RNase H type-1" evidence="1">
    <location>
        <begin position="21"/>
        <end position="70"/>
    </location>
</feature>